<feature type="compositionally biased region" description="Low complexity" evidence="1">
    <location>
        <begin position="161"/>
        <end position="196"/>
    </location>
</feature>
<protein>
    <submittedName>
        <fullName evidence="3">Unannotated protein</fullName>
    </submittedName>
</protein>
<dbReference type="EMBL" id="CAFBMK010000299">
    <property type="protein sequence ID" value="CAB4946873.1"/>
    <property type="molecule type" value="Genomic_DNA"/>
</dbReference>
<dbReference type="AlphaFoldDB" id="A0A6J7JVE3"/>
<sequence length="253" mass="24779">MRSAALRPLLVAAVTGLAALGAAAPAGAHGGTTIAEGGGEGVRILVNAAETTTPAGREAIDVSTTIEGRGTGEGASVTYWIRPAGGETFRATTVRDDAGIAHTDVPTADRGDWRSWDVSAVVRLSTGERLRVSNAEANPPGPDPAATAGGGATGADEEESGTATGDAPASGGTAPGTATAADDATTTGDTAASPGPEAGEGRIVDVSGEEDGAPWWAIASVPVILIAAIGLILLGRRRAAADAARGDDDPRGA</sequence>
<name>A0A6J7JVE3_9ZZZZ</name>
<feature type="region of interest" description="Disordered" evidence="1">
    <location>
        <begin position="130"/>
        <end position="203"/>
    </location>
</feature>
<accession>A0A6J7JVE3</accession>
<keyword evidence="2" id="KW-0472">Membrane</keyword>
<evidence type="ECO:0000256" key="2">
    <source>
        <dbReference type="SAM" id="Phobius"/>
    </source>
</evidence>
<gene>
    <name evidence="3" type="ORF">UFOPK3564_03275</name>
</gene>
<reference evidence="3" key="1">
    <citation type="submission" date="2020-05" db="EMBL/GenBank/DDBJ databases">
        <authorList>
            <person name="Chiriac C."/>
            <person name="Salcher M."/>
            <person name="Ghai R."/>
            <person name="Kavagutti S V."/>
        </authorList>
    </citation>
    <scope>NUCLEOTIDE SEQUENCE</scope>
</reference>
<keyword evidence="2" id="KW-0812">Transmembrane</keyword>
<evidence type="ECO:0000256" key="1">
    <source>
        <dbReference type="SAM" id="MobiDB-lite"/>
    </source>
</evidence>
<proteinExistence type="predicted"/>
<keyword evidence="2" id="KW-1133">Transmembrane helix</keyword>
<organism evidence="3">
    <name type="scientific">freshwater metagenome</name>
    <dbReference type="NCBI Taxonomy" id="449393"/>
    <lineage>
        <taxon>unclassified sequences</taxon>
        <taxon>metagenomes</taxon>
        <taxon>ecological metagenomes</taxon>
    </lineage>
</organism>
<feature type="transmembrane region" description="Helical" evidence="2">
    <location>
        <begin position="215"/>
        <end position="235"/>
    </location>
</feature>
<evidence type="ECO:0000313" key="3">
    <source>
        <dbReference type="EMBL" id="CAB4946873.1"/>
    </source>
</evidence>